<proteinExistence type="predicted"/>
<dbReference type="AlphaFoldDB" id="A0AAE4ZAA1"/>
<protein>
    <recommendedName>
        <fullName evidence="3">JAB domain-containing protein</fullName>
    </recommendedName>
</protein>
<dbReference type="EMBL" id="JAACAK010000051">
    <property type="protein sequence ID" value="NIR75006.1"/>
    <property type="molecule type" value="Genomic_DNA"/>
</dbReference>
<reference evidence="1 2" key="1">
    <citation type="submission" date="2020-01" db="EMBL/GenBank/DDBJ databases">
        <title>Genomes assembled from Gulf of Kutch pelagic sediment metagenomes.</title>
        <authorList>
            <person name="Chandrashekar M."/>
            <person name="Mahajan M.S."/>
            <person name="Dave K.J."/>
            <person name="Vatsa P."/>
            <person name="Nathani N.M."/>
        </authorList>
    </citation>
    <scope>NUCLEOTIDE SEQUENCE [LARGE SCALE GENOMIC DNA]</scope>
    <source>
        <strain evidence="1">KS3-K002</strain>
    </source>
</reference>
<accession>A0AAE4ZAA1</accession>
<evidence type="ECO:0000313" key="1">
    <source>
        <dbReference type="EMBL" id="NIR75006.1"/>
    </source>
</evidence>
<evidence type="ECO:0008006" key="3">
    <source>
        <dbReference type="Google" id="ProtNLM"/>
    </source>
</evidence>
<name>A0AAE4ZAA1_9BACT</name>
<dbReference type="Proteomes" id="UP000702544">
    <property type="component" value="Unassembled WGS sequence"/>
</dbReference>
<comment type="caution">
    <text evidence="1">The sequence shown here is derived from an EMBL/GenBank/DDBJ whole genome shotgun (WGS) entry which is preliminary data.</text>
</comment>
<gene>
    <name evidence="1" type="ORF">GWO12_07815</name>
</gene>
<organism evidence="1 2">
    <name type="scientific">Candidatus Kutchimonas denitrificans</name>
    <dbReference type="NCBI Taxonomy" id="3056748"/>
    <lineage>
        <taxon>Bacteria</taxon>
        <taxon>Pseudomonadati</taxon>
        <taxon>Gemmatimonadota</taxon>
        <taxon>Gemmatimonadia</taxon>
        <taxon>Candidatus Palauibacterales</taxon>
        <taxon>Candidatus Palauibacteraceae</taxon>
        <taxon>Candidatus Kutchimonas</taxon>
    </lineage>
</organism>
<evidence type="ECO:0000313" key="2">
    <source>
        <dbReference type="Proteomes" id="UP000702544"/>
    </source>
</evidence>
<sequence length="195" mass="21283">MKRIAVILIVVMSLAVGRPAGEAGLPGGDDFRELVFAAKVSDNIALLFGQFETELVLCLEGEWRGSDLYITDFRMPHILSSKSGRVQAAACKSGRRSVGTWHNHPAPGHRLTSASVQVLARNCYLSRTDISDFQRRSDAFVTVVSCAPNMFAYWKRSDVDSLSDDVALLPPPEGQLVYSEMLDGGPADLTQARGR</sequence>